<evidence type="ECO:0000256" key="1">
    <source>
        <dbReference type="SAM" id="MobiDB-lite"/>
    </source>
</evidence>
<sequence length="474" mass="52413">MPKITLGSQLPLGRALFIDLSQNLITYMSSCFLERVRGSYLQLDRNPFECDEGWEWFSRHMSNSSRILCFESMFCGPLQDWSIWVPFEECSGETTIPPTATSVKIERSTANGTTTTSNHTTKRDEKVDVFGVHVSEVVKEAAIILGVLELLLAFCCAVIKVRVSRRAAMVPAANPAADTANPPPDTVHYENGDEEEEQDHQYEDCSYDRSHHVHRTQLTATFIANVKFTENNHYVEDSNRSQTSSAIAHGVLSPRSKDDTHNINSALKPAEDVADSLDTESHFYENDKDLQEAEDMVAHEEDVQNHVYDNWKCDGDDDPTGHHNSQETSYDKESEVLDCDAACQGGPQNGGLQDEPADHERNPTVPEANEFAHESGGSMDGSNDHQRAEGHSTNPQWMTDSMTADECIADEIGGENVCTYIVTKGNDTYEAAGTDDSREEPGGAYGTETALSAHPTRFAPSKTINNVDIFYGAT</sequence>
<dbReference type="OrthoDB" id="4691307at2759"/>
<accession>A0A8K0EXF2</accession>
<gene>
    <name evidence="2" type="primary">Hypp3564</name>
    <name evidence="2" type="ORF">BLAG_LOCUS20307</name>
</gene>
<protein>
    <submittedName>
        <fullName evidence="2">Hypp3564 protein</fullName>
    </submittedName>
</protein>
<dbReference type="Gene3D" id="3.80.10.10">
    <property type="entry name" value="Ribonuclease Inhibitor"/>
    <property type="match status" value="1"/>
</dbReference>
<evidence type="ECO:0000313" key="3">
    <source>
        <dbReference type="Proteomes" id="UP000838412"/>
    </source>
</evidence>
<name>A0A8K0EXF2_BRALA</name>
<evidence type="ECO:0000313" key="2">
    <source>
        <dbReference type="EMBL" id="CAH1266760.1"/>
    </source>
</evidence>
<keyword evidence="3" id="KW-1185">Reference proteome</keyword>
<dbReference type="Proteomes" id="UP000838412">
    <property type="component" value="Chromosome 6"/>
</dbReference>
<feature type="region of interest" description="Disordered" evidence="1">
    <location>
        <begin position="173"/>
        <end position="198"/>
    </location>
</feature>
<feature type="compositionally biased region" description="Basic and acidic residues" evidence="1">
    <location>
        <begin position="309"/>
        <end position="335"/>
    </location>
</feature>
<reference evidence="2" key="1">
    <citation type="submission" date="2022-01" db="EMBL/GenBank/DDBJ databases">
        <authorList>
            <person name="Braso-Vives M."/>
        </authorList>
    </citation>
    <scope>NUCLEOTIDE SEQUENCE</scope>
</reference>
<feature type="region of interest" description="Disordered" evidence="1">
    <location>
        <begin position="309"/>
        <end position="398"/>
    </location>
</feature>
<dbReference type="AlphaFoldDB" id="A0A8K0EXF2"/>
<dbReference type="EMBL" id="OV696691">
    <property type="protein sequence ID" value="CAH1266760.1"/>
    <property type="molecule type" value="Genomic_DNA"/>
</dbReference>
<proteinExistence type="predicted"/>
<organism evidence="2 3">
    <name type="scientific">Branchiostoma lanceolatum</name>
    <name type="common">Common lancelet</name>
    <name type="synonym">Amphioxus lanceolatum</name>
    <dbReference type="NCBI Taxonomy" id="7740"/>
    <lineage>
        <taxon>Eukaryota</taxon>
        <taxon>Metazoa</taxon>
        <taxon>Chordata</taxon>
        <taxon>Cephalochordata</taxon>
        <taxon>Leptocardii</taxon>
        <taxon>Amphioxiformes</taxon>
        <taxon>Branchiostomatidae</taxon>
        <taxon>Branchiostoma</taxon>
    </lineage>
</organism>
<dbReference type="InterPro" id="IPR032675">
    <property type="entry name" value="LRR_dom_sf"/>
</dbReference>